<dbReference type="EMBL" id="JAEUBE010000511">
    <property type="protein sequence ID" value="KAH3659980.1"/>
    <property type="molecule type" value="Genomic_DNA"/>
</dbReference>
<evidence type="ECO:0000313" key="3">
    <source>
        <dbReference type="Proteomes" id="UP000769157"/>
    </source>
</evidence>
<evidence type="ECO:0000313" key="2">
    <source>
        <dbReference type="EMBL" id="KAH3659980.1"/>
    </source>
</evidence>
<proteinExistence type="predicted"/>
<dbReference type="GeneID" id="70239149"/>
<dbReference type="RefSeq" id="XP_046057691.1">
    <property type="nucleotide sequence ID" value="XM_046208553.1"/>
</dbReference>
<accession>A0A9P8NUW3</accession>
<dbReference type="AlphaFoldDB" id="A0A9P8NUW3"/>
<dbReference type="Proteomes" id="UP000769157">
    <property type="component" value="Unassembled WGS sequence"/>
</dbReference>
<name>A0A9P8NUW3_9ASCO</name>
<reference evidence="2" key="1">
    <citation type="journal article" date="2021" name="Open Biol.">
        <title>Shared evolutionary footprints suggest mitochondrial oxidative damage underlies multiple complex I losses in fungi.</title>
        <authorList>
            <person name="Schikora-Tamarit M.A."/>
            <person name="Marcet-Houben M."/>
            <person name="Nosek J."/>
            <person name="Gabaldon T."/>
        </authorList>
    </citation>
    <scope>NUCLEOTIDE SEQUENCE</scope>
    <source>
        <strain evidence="2">CBS6075</strain>
    </source>
</reference>
<protein>
    <submittedName>
        <fullName evidence="2">Uncharacterized protein</fullName>
    </submittedName>
</protein>
<feature type="region of interest" description="Disordered" evidence="1">
    <location>
        <begin position="132"/>
        <end position="160"/>
    </location>
</feature>
<comment type="caution">
    <text evidence="2">The sequence shown here is derived from an EMBL/GenBank/DDBJ whole genome shotgun (WGS) entry which is preliminary data.</text>
</comment>
<keyword evidence="3" id="KW-1185">Reference proteome</keyword>
<organism evidence="2 3">
    <name type="scientific">Ogataea philodendri</name>
    <dbReference type="NCBI Taxonomy" id="1378263"/>
    <lineage>
        <taxon>Eukaryota</taxon>
        <taxon>Fungi</taxon>
        <taxon>Dikarya</taxon>
        <taxon>Ascomycota</taxon>
        <taxon>Saccharomycotina</taxon>
        <taxon>Pichiomycetes</taxon>
        <taxon>Pichiales</taxon>
        <taxon>Pichiaceae</taxon>
        <taxon>Ogataea</taxon>
    </lineage>
</organism>
<sequence>MASSSSGEYAERGAVVGVLSLCNGFSGDTSVVFVPMSKMLPNWMSSEGGADIDLISWTDRLCWSVMSSSGTSATHGADSMVGELGKAIFDRRLDLRVLGLDEISMMLGRELDACADDRTSLGWRLATSRRAEGLDDETNSRGERRTGAGESEESSTMTSMICTKKTITGRKIK</sequence>
<evidence type="ECO:0000256" key="1">
    <source>
        <dbReference type="SAM" id="MobiDB-lite"/>
    </source>
</evidence>
<feature type="compositionally biased region" description="Basic and acidic residues" evidence="1">
    <location>
        <begin position="132"/>
        <end position="147"/>
    </location>
</feature>
<gene>
    <name evidence="2" type="ORF">OGAPHI_007185</name>
</gene>
<reference evidence="2" key="2">
    <citation type="submission" date="2021-01" db="EMBL/GenBank/DDBJ databases">
        <authorList>
            <person name="Schikora-Tamarit M.A."/>
        </authorList>
    </citation>
    <scope>NUCLEOTIDE SEQUENCE</scope>
    <source>
        <strain evidence="2">CBS6075</strain>
    </source>
</reference>